<reference evidence="1" key="1">
    <citation type="submission" date="2023-03" db="EMBL/GenBank/DDBJ databases">
        <title>Massive genome expansion in bonnet fungi (Mycena s.s.) driven by repeated elements and novel gene families across ecological guilds.</title>
        <authorList>
            <consortium name="Lawrence Berkeley National Laboratory"/>
            <person name="Harder C.B."/>
            <person name="Miyauchi S."/>
            <person name="Viragh M."/>
            <person name="Kuo A."/>
            <person name="Thoen E."/>
            <person name="Andreopoulos B."/>
            <person name="Lu D."/>
            <person name="Skrede I."/>
            <person name="Drula E."/>
            <person name="Henrissat B."/>
            <person name="Morin E."/>
            <person name="Kohler A."/>
            <person name="Barry K."/>
            <person name="LaButti K."/>
            <person name="Morin E."/>
            <person name="Salamov A."/>
            <person name="Lipzen A."/>
            <person name="Mereny Z."/>
            <person name="Hegedus B."/>
            <person name="Baldrian P."/>
            <person name="Stursova M."/>
            <person name="Weitz H."/>
            <person name="Taylor A."/>
            <person name="Grigoriev I.V."/>
            <person name="Nagy L.G."/>
            <person name="Martin F."/>
            <person name="Kauserud H."/>
        </authorList>
    </citation>
    <scope>NUCLEOTIDE SEQUENCE</scope>
    <source>
        <strain evidence="1">9144</strain>
    </source>
</reference>
<keyword evidence="2" id="KW-1185">Reference proteome</keyword>
<comment type="caution">
    <text evidence="1">The sequence shown here is derived from an EMBL/GenBank/DDBJ whole genome shotgun (WGS) entry which is preliminary data.</text>
</comment>
<protein>
    <submittedName>
        <fullName evidence="1">Uncharacterized protein</fullName>
    </submittedName>
</protein>
<dbReference type="AlphaFoldDB" id="A0AAD6UXA0"/>
<organism evidence="1 2">
    <name type="scientific">Mycena pura</name>
    <dbReference type="NCBI Taxonomy" id="153505"/>
    <lineage>
        <taxon>Eukaryota</taxon>
        <taxon>Fungi</taxon>
        <taxon>Dikarya</taxon>
        <taxon>Basidiomycota</taxon>
        <taxon>Agaricomycotina</taxon>
        <taxon>Agaricomycetes</taxon>
        <taxon>Agaricomycetidae</taxon>
        <taxon>Agaricales</taxon>
        <taxon>Marasmiineae</taxon>
        <taxon>Mycenaceae</taxon>
        <taxon>Mycena</taxon>
    </lineage>
</organism>
<name>A0AAD6UXA0_9AGAR</name>
<evidence type="ECO:0000313" key="2">
    <source>
        <dbReference type="Proteomes" id="UP001219525"/>
    </source>
</evidence>
<gene>
    <name evidence="1" type="ORF">GGX14DRAFT_574710</name>
</gene>
<evidence type="ECO:0000313" key="1">
    <source>
        <dbReference type="EMBL" id="KAJ7196642.1"/>
    </source>
</evidence>
<dbReference type="Proteomes" id="UP001219525">
    <property type="component" value="Unassembled WGS sequence"/>
</dbReference>
<accession>A0AAD6UXA0</accession>
<dbReference type="EMBL" id="JARJCW010000082">
    <property type="protein sequence ID" value="KAJ7196642.1"/>
    <property type="molecule type" value="Genomic_DNA"/>
</dbReference>
<proteinExistence type="predicted"/>
<sequence>MPNETQQGESPEQQFRSLLELEHASKVFLFGRDVRSLAEGLPYPHTHTPSGSSAAPAQAADPASAFAAAFREAPTVTGQCMRVVRAFLDPILAEAVERKRRASASTVLAGVVAQSEKPTDDAIHVPDHEMPSPRARCTRAANVPPLAAPVPSAPPAYATRPPPAPVNAHAIASAVCAARWPPPGPPLCRPPPSAVDRRAPHRYPLLVVHLRRLSPNTGAPIARRPPVRRHCPSVTARPFDVCHRLRCAALRLRPLPTGHLAE</sequence>